<feature type="transmembrane region" description="Helical" evidence="8">
    <location>
        <begin position="235"/>
        <end position="253"/>
    </location>
</feature>
<dbReference type="EMBL" id="JAQAGZ010000020">
    <property type="protein sequence ID" value="MCZ8515979.1"/>
    <property type="molecule type" value="Genomic_DNA"/>
</dbReference>
<reference evidence="9 10" key="1">
    <citation type="submission" date="2022-12" db="EMBL/GenBank/DDBJ databases">
        <title>Draft genome sequence of Paenibacillus sp. dW9.</title>
        <authorList>
            <person name="Choi E.-W."/>
            <person name="Kim D.-U."/>
        </authorList>
    </citation>
    <scope>NUCLEOTIDE SEQUENCE [LARGE SCALE GENOMIC DNA]</scope>
    <source>
        <strain evidence="10">dW9</strain>
    </source>
</reference>
<keyword evidence="6 8" id="KW-1133">Transmembrane helix</keyword>
<keyword evidence="5 8" id="KW-0812">Transmembrane</keyword>
<dbReference type="InterPro" id="IPR004688">
    <property type="entry name" value="Ni/Co_transpt"/>
</dbReference>
<evidence type="ECO:0000313" key="10">
    <source>
        <dbReference type="Proteomes" id="UP001527882"/>
    </source>
</evidence>
<evidence type="ECO:0000256" key="7">
    <source>
        <dbReference type="ARBA" id="ARBA00023136"/>
    </source>
</evidence>
<feature type="transmembrane region" description="Helical" evidence="8">
    <location>
        <begin position="48"/>
        <end position="68"/>
    </location>
</feature>
<evidence type="ECO:0000256" key="2">
    <source>
        <dbReference type="ARBA" id="ARBA00010892"/>
    </source>
</evidence>
<evidence type="ECO:0000313" key="9">
    <source>
        <dbReference type="EMBL" id="MCZ8515979.1"/>
    </source>
</evidence>
<proteinExistence type="inferred from homology"/>
<evidence type="ECO:0000256" key="5">
    <source>
        <dbReference type="ARBA" id="ARBA00022692"/>
    </source>
</evidence>
<dbReference type="RefSeq" id="WP_269884507.1">
    <property type="nucleotide sequence ID" value="NZ_JAQAGZ010000020.1"/>
</dbReference>
<name>A0ABT4QGI5_9BACL</name>
<organism evidence="9 10">
    <name type="scientific">Paenibacillus gyeongsangnamensis</name>
    <dbReference type="NCBI Taxonomy" id="3388067"/>
    <lineage>
        <taxon>Bacteria</taxon>
        <taxon>Bacillati</taxon>
        <taxon>Bacillota</taxon>
        <taxon>Bacilli</taxon>
        <taxon>Bacillales</taxon>
        <taxon>Paenibacillaceae</taxon>
        <taxon>Paenibacillus</taxon>
    </lineage>
</organism>
<evidence type="ECO:0000256" key="8">
    <source>
        <dbReference type="RuleBase" id="RU362101"/>
    </source>
</evidence>
<dbReference type="PANTHER" id="PTHR31611:SF0">
    <property type="entry name" value="HIGH-AFFINITY NICKEL TRANSPORT PROTEIN NIC1"/>
    <property type="match status" value="1"/>
</dbReference>
<keyword evidence="7 8" id="KW-0472">Membrane</keyword>
<evidence type="ECO:0000256" key="6">
    <source>
        <dbReference type="ARBA" id="ARBA00022989"/>
    </source>
</evidence>
<keyword evidence="10" id="KW-1185">Reference proteome</keyword>
<feature type="transmembrane region" description="Helical" evidence="8">
    <location>
        <begin position="6"/>
        <end position="27"/>
    </location>
</feature>
<evidence type="ECO:0000256" key="4">
    <source>
        <dbReference type="ARBA" id="ARBA00022596"/>
    </source>
</evidence>
<protein>
    <recommendedName>
        <fullName evidence="8">Nickel/cobalt efflux system</fullName>
    </recommendedName>
</protein>
<sequence length="263" mass="29271">MSAFSLIFLVFVLGLRHGLDADHLAFIDGQIRYNWRMGSPIARWVGTLFSFGHGAVVAGMAIVLGMFIQDFEFPEGFDTFATWASIVSLLLIGSINLFNLIRSKQLNEDFQIQGYRGKFVARIVKGTTNPFMIILVGAVFALAAETISQTSVWALAAGNKVEYMPVVLGLVFMLGMMLTDTVDSLIAFRMLRHTGRLGRSASRLIGWIIVLLAYGVSGYEAFVYFNPWAELDFELVGIVIFIFLLLSFGWVTLRAKRQAQGEM</sequence>
<feature type="transmembrane region" description="Helical" evidence="8">
    <location>
        <begin position="163"/>
        <end position="183"/>
    </location>
</feature>
<feature type="transmembrane region" description="Helical" evidence="8">
    <location>
        <begin position="204"/>
        <end position="223"/>
    </location>
</feature>
<evidence type="ECO:0000256" key="1">
    <source>
        <dbReference type="ARBA" id="ARBA00004127"/>
    </source>
</evidence>
<dbReference type="InterPro" id="IPR011541">
    <property type="entry name" value="Ni/Co_transpt_high_affinity"/>
</dbReference>
<comment type="caution">
    <text evidence="9">The sequence shown here is derived from an EMBL/GenBank/DDBJ whole genome shotgun (WGS) entry which is preliminary data.</text>
</comment>
<feature type="transmembrane region" description="Helical" evidence="8">
    <location>
        <begin position="119"/>
        <end position="143"/>
    </location>
</feature>
<keyword evidence="3 8" id="KW-0813">Transport</keyword>
<comment type="subcellular location">
    <subcellularLocation>
        <location evidence="8">Cell membrane</location>
        <topology evidence="8">Multi-pass membrane protein</topology>
    </subcellularLocation>
    <subcellularLocation>
        <location evidence="1">Endomembrane system</location>
        <topology evidence="1">Multi-pass membrane protein</topology>
    </subcellularLocation>
</comment>
<evidence type="ECO:0000256" key="3">
    <source>
        <dbReference type="ARBA" id="ARBA00022448"/>
    </source>
</evidence>
<accession>A0ABT4QGI5</accession>
<keyword evidence="4" id="KW-0533">Nickel</keyword>
<comment type="similarity">
    <text evidence="2 8">Belongs to the NiCoT transporter (TC 2.A.52) family.</text>
</comment>
<feature type="transmembrane region" description="Helical" evidence="8">
    <location>
        <begin position="80"/>
        <end position="98"/>
    </location>
</feature>
<dbReference type="PANTHER" id="PTHR31611">
    <property type="entry name" value="HIGH-AFFINITY NICKEL TRANSPORT PROTEIN NIC1"/>
    <property type="match status" value="1"/>
</dbReference>
<gene>
    <name evidence="9" type="ORF">O9H85_26975</name>
</gene>
<dbReference type="Pfam" id="PF03824">
    <property type="entry name" value="NicO"/>
    <property type="match status" value="1"/>
</dbReference>
<dbReference type="Proteomes" id="UP001527882">
    <property type="component" value="Unassembled WGS sequence"/>
</dbReference>